<feature type="signal peptide" evidence="5">
    <location>
        <begin position="1"/>
        <end position="28"/>
    </location>
</feature>
<dbReference type="PANTHER" id="PTHR46093:SF18">
    <property type="entry name" value="FIBRONECTIN TYPE-III DOMAIN-CONTAINING PROTEIN"/>
    <property type="match status" value="1"/>
</dbReference>
<feature type="transmembrane region" description="Helical" evidence="4">
    <location>
        <begin position="462"/>
        <end position="486"/>
    </location>
</feature>
<dbReference type="PANTHER" id="PTHR46093">
    <property type="entry name" value="ACYL-COA-BINDING DOMAIN-CONTAINING PROTEIN 5"/>
    <property type="match status" value="1"/>
</dbReference>
<evidence type="ECO:0000313" key="7">
    <source>
        <dbReference type="Proteomes" id="UP001321760"/>
    </source>
</evidence>
<feature type="compositionally biased region" description="Polar residues" evidence="3">
    <location>
        <begin position="514"/>
        <end position="524"/>
    </location>
</feature>
<evidence type="ECO:0000256" key="4">
    <source>
        <dbReference type="SAM" id="Phobius"/>
    </source>
</evidence>
<keyword evidence="4" id="KW-0472">Membrane</keyword>
<keyword evidence="4" id="KW-1133">Transmembrane helix</keyword>
<reference evidence="6" key="2">
    <citation type="submission" date="2023-05" db="EMBL/GenBank/DDBJ databases">
        <authorList>
            <consortium name="Lawrence Berkeley National Laboratory"/>
            <person name="Steindorff A."/>
            <person name="Hensen N."/>
            <person name="Bonometti L."/>
            <person name="Westerberg I."/>
            <person name="Brannstrom I.O."/>
            <person name="Guillou S."/>
            <person name="Cros-Aarteil S."/>
            <person name="Calhoun S."/>
            <person name="Haridas S."/>
            <person name="Kuo A."/>
            <person name="Mondo S."/>
            <person name="Pangilinan J."/>
            <person name="Riley R."/>
            <person name="Labutti K."/>
            <person name="Andreopoulos B."/>
            <person name="Lipzen A."/>
            <person name="Chen C."/>
            <person name="Yanf M."/>
            <person name="Daum C."/>
            <person name="Ng V."/>
            <person name="Clum A."/>
            <person name="Ohm R."/>
            <person name="Martin F."/>
            <person name="Silar P."/>
            <person name="Natvig D."/>
            <person name="Lalanne C."/>
            <person name="Gautier V."/>
            <person name="Ament-Velasquez S.L."/>
            <person name="Kruys A."/>
            <person name="Hutchinson M.I."/>
            <person name="Powell A.J."/>
            <person name="Barry K."/>
            <person name="Miller A.N."/>
            <person name="Grigoriev I.V."/>
            <person name="Debuchy R."/>
            <person name="Gladieux P."/>
            <person name="Thoren M.H."/>
            <person name="Johannesson H."/>
        </authorList>
    </citation>
    <scope>NUCLEOTIDE SEQUENCE</scope>
    <source>
        <strain evidence="6">PSN243</strain>
    </source>
</reference>
<feature type="region of interest" description="Disordered" evidence="3">
    <location>
        <begin position="434"/>
        <end position="460"/>
    </location>
</feature>
<dbReference type="Proteomes" id="UP001321760">
    <property type="component" value="Unassembled WGS sequence"/>
</dbReference>
<name>A0AAV9GDM8_9PEZI</name>
<comment type="caution">
    <text evidence="6">The sequence shown here is derived from an EMBL/GenBank/DDBJ whole genome shotgun (WGS) entry which is preliminary data.</text>
</comment>
<keyword evidence="5" id="KW-0732">Signal</keyword>
<feature type="region of interest" description="Disordered" evidence="3">
    <location>
        <begin position="500"/>
        <end position="562"/>
    </location>
</feature>
<keyword evidence="7" id="KW-1185">Reference proteome</keyword>
<evidence type="ECO:0000256" key="2">
    <source>
        <dbReference type="ARBA" id="ARBA00022737"/>
    </source>
</evidence>
<gene>
    <name evidence="6" type="ORF">QBC34DRAFT_486968</name>
</gene>
<dbReference type="SUPFAM" id="SSF117281">
    <property type="entry name" value="Kelch motif"/>
    <property type="match status" value="2"/>
</dbReference>
<proteinExistence type="predicted"/>
<keyword evidence="4" id="KW-0812">Transmembrane</keyword>
<evidence type="ECO:0000256" key="3">
    <source>
        <dbReference type="SAM" id="MobiDB-lite"/>
    </source>
</evidence>
<protein>
    <recommendedName>
        <fullName evidence="8">Kelch repeat protein</fullName>
    </recommendedName>
</protein>
<reference evidence="6" key="1">
    <citation type="journal article" date="2023" name="Mol. Phylogenet. Evol.">
        <title>Genome-scale phylogeny and comparative genomics of the fungal order Sordariales.</title>
        <authorList>
            <person name="Hensen N."/>
            <person name="Bonometti L."/>
            <person name="Westerberg I."/>
            <person name="Brannstrom I.O."/>
            <person name="Guillou S."/>
            <person name="Cros-Aarteil S."/>
            <person name="Calhoun S."/>
            <person name="Haridas S."/>
            <person name="Kuo A."/>
            <person name="Mondo S."/>
            <person name="Pangilinan J."/>
            <person name="Riley R."/>
            <person name="LaButti K."/>
            <person name="Andreopoulos B."/>
            <person name="Lipzen A."/>
            <person name="Chen C."/>
            <person name="Yan M."/>
            <person name="Daum C."/>
            <person name="Ng V."/>
            <person name="Clum A."/>
            <person name="Steindorff A."/>
            <person name="Ohm R.A."/>
            <person name="Martin F."/>
            <person name="Silar P."/>
            <person name="Natvig D.O."/>
            <person name="Lalanne C."/>
            <person name="Gautier V."/>
            <person name="Ament-Velasquez S.L."/>
            <person name="Kruys A."/>
            <person name="Hutchinson M.I."/>
            <person name="Powell A.J."/>
            <person name="Barry K."/>
            <person name="Miller A.N."/>
            <person name="Grigoriev I.V."/>
            <person name="Debuchy R."/>
            <person name="Gladieux P."/>
            <person name="Hiltunen Thoren M."/>
            <person name="Johannesson H."/>
        </authorList>
    </citation>
    <scope>NUCLEOTIDE SEQUENCE</scope>
    <source>
        <strain evidence="6">PSN243</strain>
    </source>
</reference>
<dbReference type="InterPro" id="IPR015915">
    <property type="entry name" value="Kelch-typ_b-propeller"/>
</dbReference>
<dbReference type="Gene3D" id="2.120.10.80">
    <property type="entry name" value="Kelch-type beta propeller"/>
    <property type="match status" value="1"/>
</dbReference>
<dbReference type="AlphaFoldDB" id="A0AAV9GDM8"/>
<evidence type="ECO:0000313" key="6">
    <source>
        <dbReference type="EMBL" id="KAK4446204.1"/>
    </source>
</evidence>
<dbReference type="EMBL" id="MU865959">
    <property type="protein sequence ID" value="KAK4446204.1"/>
    <property type="molecule type" value="Genomic_DNA"/>
</dbReference>
<feature type="chain" id="PRO_5043754135" description="Kelch repeat protein" evidence="5">
    <location>
        <begin position="29"/>
        <end position="562"/>
    </location>
</feature>
<evidence type="ECO:0000256" key="5">
    <source>
        <dbReference type="SAM" id="SignalP"/>
    </source>
</evidence>
<organism evidence="6 7">
    <name type="scientific">Podospora aff. communis PSN243</name>
    <dbReference type="NCBI Taxonomy" id="3040156"/>
    <lineage>
        <taxon>Eukaryota</taxon>
        <taxon>Fungi</taxon>
        <taxon>Dikarya</taxon>
        <taxon>Ascomycota</taxon>
        <taxon>Pezizomycotina</taxon>
        <taxon>Sordariomycetes</taxon>
        <taxon>Sordariomycetidae</taxon>
        <taxon>Sordariales</taxon>
        <taxon>Podosporaceae</taxon>
        <taxon>Podospora</taxon>
    </lineage>
</organism>
<evidence type="ECO:0008006" key="8">
    <source>
        <dbReference type="Google" id="ProtNLM"/>
    </source>
</evidence>
<evidence type="ECO:0000256" key="1">
    <source>
        <dbReference type="ARBA" id="ARBA00022441"/>
    </source>
</evidence>
<keyword evidence="1" id="KW-0880">Kelch repeat</keyword>
<keyword evidence="2" id="KW-0677">Repeat</keyword>
<sequence>MASFTFLTCVGLYKCLAVLALLGRGVGAAIFDVPTPQNYVRRSAAKATVLGNYVYIDGGEISQMDGGRINARTSNPVNSTLSIDISKSWTAESVVIRSIPKPGPNKANVHLFTDKEAGAFYSWGGKWIFGINMTETALWKFTADGNGGGTWSLDAPGNPSTFAELLPGEYAAVTTAGESGYVIGGIASGWTQIFRARNQVIPGMAKFNMKTKLWENGTTSPFNTLSGATAEFVPPFGPNGLIMMFGGWSPDVVGEPNVTTSTHWGFDNLTFFDPETKQNYWQKATGDVPPHPRTRHCTVGFQREGGYDIFLYGGINQRDRTTYNDAYVLSLPGFVWTKVTESPGGRRAEQTCVSVGKRQVLSIGGLNPYLNPWTTQDPLAQGLAIFDMVDLKWTDSYNADAAAYNASQPVTEWYSKGSLASVTWSSGDVQRLFSTATEGNGDGQGPGSPNQPGSTESSSTPVAAIAGGVVGGVVALVAIGALVWFLMRRKKKAQDIGSAAAAPTSYNGHGGPNEMSSETNQGTPSPRPLDKPQPGVNQYSELYTPEQMNHAVELDASMPQRR</sequence>
<accession>A0AAV9GDM8</accession>